<evidence type="ECO:0000313" key="2">
    <source>
        <dbReference type="Proteomes" id="UP001224775"/>
    </source>
</evidence>
<reference evidence="1" key="1">
    <citation type="submission" date="2023-06" db="EMBL/GenBank/DDBJ databases">
        <title>Survivors Of The Sea: Transcriptome response of Skeletonema marinoi to long-term dormancy.</title>
        <authorList>
            <person name="Pinder M.I.M."/>
            <person name="Kourtchenko O."/>
            <person name="Robertson E.K."/>
            <person name="Larsson T."/>
            <person name="Maumus F."/>
            <person name="Osuna-Cruz C.M."/>
            <person name="Vancaester E."/>
            <person name="Stenow R."/>
            <person name="Vandepoele K."/>
            <person name="Ploug H."/>
            <person name="Bruchert V."/>
            <person name="Godhe A."/>
            <person name="Topel M."/>
        </authorList>
    </citation>
    <scope>NUCLEOTIDE SEQUENCE</scope>
    <source>
        <strain evidence="1">R05AC</strain>
    </source>
</reference>
<dbReference type="InterPro" id="IPR005363">
    <property type="entry name" value="UPF0167"/>
</dbReference>
<name>A0AAD8YBW0_9STRA</name>
<keyword evidence="2" id="KW-1185">Reference proteome</keyword>
<gene>
    <name evidence="1" type="ORF">QTG54_007021</name>
</gene>
<comment type="caution">
    <text evidence="1">The sequence shown here is derived from an EMBL/GenBank/DDBJ whole genome shotgun (WGS) entry which is preliminary data.</text>
</comment>
<accession>A0AAD8YBW0</accession>
<sequence length="183" mass="20508">MSQTFPTFPYHADAKKSFEENSEESCACCNKKRGYIYNGPMFGDFDEDPSICPWCIKDGSACERLGVELVSDINSGDDSEVLELSREFSKCTPGFYSWQESVWWAHCGEPAVYHGMRGKNQIETIGGEDGLAYFRGLAEEEFGVETEEEQDEFLSNCGEDFDGTAYIFKCRKCGSCGGNIDFN</sequence>
<organism evidence="1 2">
    <name type="scientific">Skeletonema marinoi</name>
    <dbReference type="NCBI Taxonomy" id="267567"/>
    <lineage>
        <taxon>Eukaryota</taxon>
        <taxon>Sar</taxon>
        <taxon>Stramenopiles</taxon>
        <taxon>Ochrophyta</taxon>
        <taxon>Bacillariophyta</taxon>
        <taxon>Coscinodiscophyceae</taxon>
        <taxon>Thalassiosirophycidae</taxon>
        <taxon>Thalassiosirales</taxon>
        <taxon>Skeletonemataceae</taxon>
        <taxon>Skeletonema</taxon>
        <taxon>Skeletonema marinoi-dohrnii complex</taxon>
    </lineage>
</organism>
<dbReference type="EMBL" id="JATAAI010000011">
    <property type="protein sequence ID" value="KAK1742456.1"/>
    <property type="molecule type" value="Genomic_DNA"/>
</dbReference>
<proteinExistence type="predicted"/>
<protein>
    <submittedName>
        <fullName evidence="1">UPF0167 family protein</fullName>
    </submittedName>
</protein>
<evidence type="ECO:0000313" key="1">
    <source>
        <dbReference type="EMBL" id="KAK1742456.1"/>
    </source>
</evidence>
<dbReference type="AlphaFoldDB" id="A0AAD8YBW0"/>
<dbReference type="Pfam" id="PF03691">
    <property type="entry name" value="UPF0167"/>
    <property type="match status" value="1"/>
</dbReference>
<dbReference type="Proteomes" id="UP001224775">
    <property type="component" value="Unassembled WGS sequence"/>
</dbReference>